<evidence type="ECO:0000313" key="1">
    <source>
        <dbReference type="EMBL" id="RVW99845.1"/>
    </source>
</evidence>
<dbReference type="EMBL" id="QGNW01000085">
    <property type="protein sequence ID" value="RVW99845.1"/>
    <property type="molecule type" value="Genomic_DNA"/>
</dbReference>
<name>A0A438IT98_VITVI</name>
<dbReference type="AlphaFoldDB" id="A0A438IT98"/>
<protein>
    <submittedName>
        <fullName evidence="1">Uncharacterized protein</fullName>
    </submittedName>
</protein>
<reference evidence="1 2" key="1">
    <citation type="journal article" date="2018" name="PLoS Genet.">
        <title>Population sequencing reveals clonal diversity and ancestral inbreeding in the grapevine cultivar Chardonnay.</title>
        <authorList>
            <person name="Roach M.J."/>
            <person name="Johnson D.L."/>
            <person name="Bohlmann J."/>
            <person name="van Vuuren H.J."/>
            <person name="Jones S.J."/>
            <person name="Pretorius I.S."/>
            <person name="Schmidt S.A."/>
            <person name="Borneman A.R."/>
        </authorList>
    </citation>
    <scope>NUCLEOTIDE SEQUENCE [LARGE SCALE GENOMIC DNA]</scope>
    <source>
        <strain evidence="2">cv. Chardonnay</strain>
        <tissue evidence="1">Leaf</tissue>
    </source>
</reference>
<evidence type="ECO:0000313" key="2">
    <source>
        <dbReference type="Proteomes" id="UP000288805"/>
    </source>
</evidence>
<comment type="caution">
    <text evidence="1">The sequence shown here is derived from an EMBL/GenBank/DDBJ whole genome shotgun (WGS) entry which is preliminary data.</text>
</comment>
<dbReference type="Proteomes" id="UP000288805">
    <property type="component" value="Unassembled WGS sequence"/>
</dbReference>
<proteinExistence type="predicted"/>
<gene>
    <name evidence="1" type="ORF">CK203_029259</name>
</gene>
<sequence>MFNNPSLLIQPQPPYLRAIVPQPPKLYVQRLVKEFTSLGMTLTSAFEKLQDNQGHDPECCTTLHHAIQDLIDVRAVSLFGQSMATNPLPTHLTQTVPLLLGL</sequence>
<organism evidence="1 2">
    <name type="scientific">Vitis vinifera</name>
    <name type="common">Grape</name>
    <dbReference type="NCBI Taxonomy" id="29760"/>
    <lineage>
        <taxon>Eukaryota</taxon>
        <taxon>Viridiplantae</taxon>
        <taxon>Streptophyta</taxon>
        <taxon>Embryophyta</taxon>
        <taxon>Tracheophyta</taxon>
        <taxon>Spermatophyta</taxon>
        <taxon>Magnoliopsida</taxon>
        <taxon>eudicotyledons</taxon>
        <taxon>Gunneridae</taxon>
        <taxon>Pentapetalae</taxon>
        <taxon>rosids</taxon>
        <taxon>Vitales</taxon>
        <taxon>Vitaceae</taxon>
        <taxon>Viteae</taxon>
        <taxon>Vitis</taxon>
    </lineage>
</organism>
<accession>A0A438IT98</accession>